<proteinExistence type="predicted"/>
<sequence>MYNSAKRAILDKPPNNNQKEHLQPDPRMTPMIPLKKLQFQLQQQLKSHSPRPTEVKQCLIHLPHPQQLIVNCNRYQKPAEREQVGSMLVKPNFESEEKLIKNVKLNVVAKRAWEATQYVTLGQLAETLIDYWEWQREQRVSYNSSKGPKAQALELADSKQKGYHPGDPPAIELENLGLGSSTHTADDL</sequence>
<name>A0A915I9G5_ROMCU</name>
<feature type="region of interest" description="Disordered" evidence="1">
    <location>
        <begin position="157"/>
        <end position="188"/>
    </location>
</feature>
<reference evidence="3" key="1">
    <citation type="submission" date="2022-11" db="UniProtKB">
        <authorList>
            <consortium name="WormBaseParasite"/>
        </authorList>
    </citation>
    <scope>IDENTIFICATION</scope>
</reference>
<evidence type="ECO:0000313" key="2">
    <source>
        <dbReference type="Proteomes" id="UP000887565"/>
    </source>
</evidence>
<accession>A0A915I9G5</accession>
<protein>
    <submittedName>
        <fullName evidence="3">Uncharacterized protein</fullName>
    </submittedName>
</protein>
<evidence type="ECO:0000313" key="3">
    <source>
        <dbReference type="WBParaSite" id="nRc.2.0.1.t10819-RA"/>
    </source>
</evidence>
<dbReference type="WBParaSite" id="nRc.2.0.1.t10819-RA">
    <property type="protein sequence ID" value="nRc.2.0.1.t10819-RA"/>
    <property type="gene ID" value="nRc.2.0.1.g10819"/>
</dbReference>
<keyword evidence="2" id="KW-1185">Reference proteome</keyword>
<organism evidence="2 3">
    <name type="scientific">Romanomermis culicivorax</name>
    <name type="common">Nematode worm</name>
    <dbReference type="NCBI Taxonomy" id="13658"/>
    <lineage>
        <taxon>Eukaryota</taxon>
        <taxon>Metazoa</taxon>
        <taxon>Ecdysozoa</taxon>
        <taxon>Nematoda</taxon>
        <taxon>Enoplea</taxon>
        <taxon>Dorylaimia</taxon>
        <taxon>Mermithida</taxon>
        <taxon>Mermithoidea</taxon>
        <taxon>Mermithidae</taxon>
        <taxon>Romanomermis</taxon>
    </lineage>
</organism>
<evidence type="ECO:0000256" key="1">
    <source>
        <dbReference type="SAM" id="MobiDB-lite"/>
    </source>
</evidence>
<feature type="compositionally biased region" description="Polar residues" evidence="1">
    <location>
        <begin position="178"/>
        <end position="188"/>
    </location>
</feature>
<feature type="region of interest" description="Disordered" evidence="1">
    <location>
        <begin position="1"/>
        <end position="28"/>
    </location>
</feature>
<dbReference type="AlphaFoldDB" id="A0A915I9G5"/>
<dbReference type="Proteomes" id="UP000887565">
    <property type="component" value="Unplaced"/>
</dbReference>